<dbReference type="SUPFAM" id="SSF160909">
    <property type="entry name" value="ATP12-like"/>
    <property type="match status" value="1"/>
</dbReference>
<feature type="region of interest" description="Disordered" evidence="4">
    <location>
        <begin position="1"/>
        <end position="30"/>
    </location>
</feature>
<dbReference type="Proteomes" id="UP000266934">
    <property type="component" value="Chromosome"/>
</dbReference>
<keyword evidence="6" id="KW-1185">Reference proteome</keyword>
<sequence length="266" mass="29106">MSNIRDLLADLDGPDQGPESDPMRAAQRAMRPQLPKRFYAAVTVEEEPDGWAVRLDGRTPKTPRGRPLAVPTRTLAEALAAEWSAQEQVIDPATMPLTRLANVTLDEVVGEGKPQAVIDEIVKYAGSDLVCYRAAEPAGLVARQAEVWDPVLAFAHERLGARFMLAEGVMFVTQTGPAIESVRRAVEAVPPFALGALYTLTALAGSALIALAVAQDALDPEAAWDAVHVDEDWQMAFWGRDEQAMARRAFRRKEWDAAVLVIRDVR</sequence>
<dbReference type="EMBL" id="AP018907">
    <property type="protein sequence ID" value="BBF93035.1"/>
    <property type="molecule type" value="Genomic_DNA"/>
</dbReference>
<evidence type="ECO:0000256" key="3">
    <source>
        <dbReference type="ARBA" id="ARBA00023186"/>
    </source>
</evidence>
<name>A0A348G0F2_9HYPH</name>
<dbReference type="KEGG" id="blag:BLTE_17200"/>
<dbReference type="InterPro" id="IPR011419">
    <property type="entry name" value="ATP12_ATP_synth-F1-assembly"/>
</dbReference>
<evidence type="ECO:0000313" key="6">
    <source>
        <dbReference type="Proteomes" id="UP000266934"/>
    </source>
</evidence>
<dbReference type="PANTHER" id="PTHR21013:SF10">
    <property type="entry name" value="ATP SYNTHASE MITOCHONDRIAL F1 COMPLEX ASSEMBLY FACTOR 2"/>
    <property type="match status" value="1"/>
</dbReference>
<evidence type="ECO:0000256" key="1">
    <source>
        <dbReference type="ARBA" id="ARBA00008231"/>
    </source>
</evidence>
<gene>
    <name evidence="5" type="ORF">BLTE_17200</name>
</gene>
<protein>
    <submittedName>
        <fullName evidence="5">ATPase</fullName>
    </submittedName>
</protein>
<keyword evidence="2" id="KW-0809">Transit peptide</keyword>
<dbReference type="Gene3D" id="3.30.2180.10">
    <property type="entry name" value="ATP12-like"/>
    <property type="match status" value="1"/>
</dbReference>
<accession>A0A348G0F2</accession>
<dbReference type="GO" id="GO:0043461">
    <property type="term" value="P:proton-transporting ATP synthase complex assembly"/>
    <property type="evidence" value="ECO:0007669"/>
    <property type="project" value="InterPro"/>
</dbReference>
<dbReference type="AlphaFoldDB" id="A0A348G0F2"/>
<evidence type="ECO:0000313" key="5">
    <source>
        <dbReference type="EMBL" id="BBF93035.1"/>
    </source>
</evidence>
<dbReference type="InterPro" id="IPR042272">
    <property type="entry name" value="ATP12_ATP_synth-F1-assembly_N"/>
</dbReference>
<reference evidence="5 6" key="1">
    <citation type="submission" date="2018-08" db="EMBL/GenBank/DDBJ databases">
        <title>Complete genome sequencing of Blastochloris tepida GI.</title>
        <authorList>
            <person name="Tsukatani Y."/>
            <person name="Mori H."/>
        </authorList>
    </citation>
    <scope>NUCLEOTIDE SEQUENCE [LARGE SCALE GENOMIC DNA]</scope>
    <source>
        <strain evidence="5 6">GI</strain>
    </source>
</reference>
<dbReference type="RefSeq" id="WP_126399343.1">
    <property type="nucleotide sequence ID" value="NZ_AP018907.1"/>
</dbReference>
<dbReference type="InterPro" id="IPR023335">
    <property type="entry name" value="ATP12_ortho_dom_sf"/>
</dbReference>
<evidence type="ECO:0000256" key="2">
    <source>
        <dbReference type="ARBA" id="ARBA00022946"/>
    </source>
</evidence>
<dbReference type="PANTHER" id="PTHR21013">
    <property type="entry name" value="ATP SYNTHASE MITOCHONDRIAL F1 COMPLEX ASSEMBLY FACTOR 2/ATP12 PROTEIN, MITOCHONDRIAL PRECURSOR"/>
    <property type="match status" value="1"/>
</dbReference>
<organism evidence="5 6">
    <name type="scientific">Blastochloris tepida</name>
    <dbReference type="NCBI Taxonomy" id="2233851"/>
    <lineage>
        <taxon>Bacteria</taxon>
        <taxon>Pseudomonadati</taxon>
        <taxon>Pseudomonadota</taxon>
        <taxon>Alphaproteobacteria</taxon>
        <taxon>Hyphomicrobiales</taxon>
        <taxon>Blastochloridaceae</taxon>
        <taxon>Blastochloris</taxon>
    </lineage>
</organism>
<evidence type="ECO:0000256" key="4">
    <source>
        <dbReference type="SAM" id="MobiDB-lite"/>
    </source>
</evidence>
<proteinExistence type="inferred from homology"/>
<dbReference type="Gene3D" id="1.10.3580.10">
    <property type="entry name" value="ATP12 ATPase"/>
    <property type="match status" value="1"/>
</dbReference>
<dbReference type="OrthoDB" id="9797825at2"/>
<comment type="similarity">
    <text evidence="1">Belongs to the ATP12 family.</text>
</comment>
<keyword evidence="3" id="KW-0143">Chaperone</keyword>
<dbReference type="Pfam" id="PF07542">
    <property type="entry name" value="ATP12"/>
    <property type="match status" value="1"/>
</dbReference>